<dbReference type="EMBL" id="JARMQG010000180">
    <property type="protein sequence ID" value="MED3563482.1"/>
    <property type="molecule type" value="Genomic_DNA"/>
</dbReference>
<name>A0ABU6NDQ1_9BACI</name>
<keyword evidence="2" id="KW-1185">Reference proteome</keyword>
<dbReference type="InterPro" id="IPR045527">
    <property type="entry name" value="DUF6470"/>
</dbReference>
<evidence type="ECO:0000313" key="2">
    <source>
        <dbReference type="Proteomes" id="UP001330749"/>
    </source>
</evidence>
<sequence length="191" mass="21390">MQLPQIRLQQTYAQIGLKITQPTQEIQQPPADLSIKQIPAAMTIDRKPARLDINQDQAWNELNLKSTPVFSADMAEFSKQEGFEAIAEIAQEGDQFAAIENKTDAIVSIAQEKGCPPPQDFNIAFIPSYGSVKINFVSTELHIEWKQGGAEIEAEQHKPIHQYTPGKTEVYLSQKQQLKIDFVGINVNNQT</sequence>
<protein>
    <submittedName>
        <fullName evidence="1">DUF6470 family protein</fullName>
    </submittedName>
</protein>
<dbReference type="Pfam" id="PF20074">
    <property type="entry name" value="DUF6470"/>
    <property type="match status" value="1"/>
</dbReference>
<organism evidence="1 2">
    <name type="scientific">Bacillus xiapuensis</name>
    <dbReference type="NCBI Taxonomy" id="2014075"/>
    <lineage>
        <taxon>Bacteria</taxon>
        <taxon>Bacillati</taxon>
        <taxon>Bacillota</taxon>
        <taxon>Bacilli</taxon>
        <taxon>Bacillales</taxon>
        <taxon>Bacillaceae</taxon>
        <taxon>Bacillus</taxon>
    </lineage>
</organism>
<comment type="caution">
    <text evidence="1">The sequence shown here is derived from an EMBL/GenBank/DDBJ whole genome shotgun (WGS) entry which is preliminary data.</text>
</comment>
<dbReference type="RefSeq" id="WP_327968535.1">
    <property type="nucleotide sequence ID" value="NZ_JARMQG010000180.1"/>
</dbReference>
<evidence type="ECO:0000313" key="1">
    <source>
        <dbReference type="EMBL" id="MED3563482.1"/>
    </source>
</evidence>
<gene>
    <name evidence="1" type="ORF">P4447_13670</name>
</gene>
<proteinExistence type="predicted"/>
<accession>A0ABU6NDQ1</accession>
<dbReference type="Proteomes" id="UP001330749">
    <property type="component" value="Unassembled WGS sequence"/>
</dbReference>
<reference evidence="1 2" key="1">
    <citation type="submission" date="2023-03" db="EMBL/GenBank/DDBJ databases">
        <title>Bacillus Genome Sequencing.</title>
        <authorList>
            <person name="Dunlap C."/>
        </authorList>
    </citation>
    <scope>NUCLEOTIDE SEQUENCE [LARGE SCALE GENOMIC DNA]</scope>
    <source>
        <strain evidence="1 2">B-14544</strain>
    </source>
</reference>